<dbReference type="InterPro" id="IPR027746">
    <property type="entry name" value="TTL"/>
</dbReference>
<feature type="domain" description="Survival protein SurE-like phosphatase/nucleotidase" evidence="2">
    <location>
        <begin position="3"/>
        <end position="214"/>
    </location>
</feature>
<dbReference type="EMBL" id="KN846960">
    <property type="protein sequence ID" value="KIW66244.1"/>
    <property type="molecule type" value="Genomic_DNA"/>
</dbReference>
<dbReference type="Gene3D" id="3.30.470.20">
    <property type="entry name" value="ATP-grasp fold, B domain"/>
    <property type="match status" value="1"/>
</dbReference>
<gene>
    <name evidence="3" type="ORF">PV04_08444</name>
</gene>
<dbReference type="InterPro" id="IPR036523">
    <property type="entry name" value="SurE-like_sf"/>
</dbReference>
<dbReference type="NCBIfam" id="TIGR00087">
    <property type="entry name" value="surE"/>
    <property type="match status" value="1"/>
</dbReference>
<evidence type="ECO:0000259" key="2">
    <source>
        <dbReference type="Pfam" id="PF01975"/>
    </source>
</evidence>
<dbReference type="SUPFAM" id="SSF64167">
    <property type="entry name" value="SurE-like"/>
    <property type="match status" value="1"/>
</dbReference>
<dbReference type="PANTHER" id="PTHR47551:SF1">
    <property type="entry name" value="TUBULIN--TYROSINE LIGASE PBY1-RELATED"/>
    <property type="match status" value="1"/>
</dbReference>
<dbReference type="Pfam" id="PF03133">
    <property type="entry name" value="TTL"/>
    <property type="match status" value="1"/>
</dbReference>
<proteinExistence type="predicted"/>
<dbReference type="InterPro" id="IPR002828">
    <property type="entry name" value="SurE-like_Pase/nucleotidase"/>
</dbReference>
<dbReference type="GO" id="GO:0016787">
    <property type="term" value="F:hydrolase activity"/>
    <property type="evidence" value="ECO:0007669"/>
    <property type="project" value="InterPro"/>
</dbReference>
<dbReference type="Pfam" id="PF01975">
    <property type="entry name" value="SurE"/>
    <property type="match status" value="1"/>
</dbReference>
<dbReference type="AlphaFoldDB" id="A0A0D2G2A8"/>
<dbReference type="SUPFAM" id="SSF56059">
    <property type="entry name" value="Glutathione synthetase ATP-binding domain-like"/>
    <property type="match status" value="1"/>
</dbReference>
<dbReference type="HOGENOM" id="CLU_007204_0_0_1"/>
<name>A0A0D2G2A8_9EURO</name>
<evidence type="ECO:0000313" key="3">
    <source>
        <dbReference type="EMBL" id="KIW66244.1"/>
    </source>
</evidence>
<dbReference type="InterPro" id="IPR004344">
    <property type="entry name" value="TTL/TTLL_fam"/>
</dbReference>
<dbReference type="GO" id="GO:0000932">
    <property type="term" value="C:P-body"/>
    <property type="evidence" value="ECO:0007669"/>
    <property type="project" value="TreeGrafter"/>
</dbReference>
<dbReference type="Proteomes" id="UP000054266">
    <property type="component" value="Unassembled WGS sequence"/>
</dbReference>
<dbReference type="STRING" id="5601.A0A0D2G2A8"/>
<evidence type="ECO:0000313" key="4">
    <source>
        <dbReference type="Proteomes" id="UP000054266"/>
    </source>
</evidence>
<accession>A0A0D2G2A8</accession>
<feature type="region of interest" description="Disordered" evidence="1">
    <location>
        <begin position="506"/>
        <end position="536"/>
    </location>
</feature>
<sequence>MHILVVNDDGPPSNQSSPYVHSLVSTLQDAGHLVSVILPHVQRSWIGKAHMVGQTLTPTYFRPGSILKDDGITKDRPFDDGGEEWILIDGTPASCAQIGLHHVFKDRGPIDLVISGPNYGRNTTAVFALSSGTIGGAMEAAMNGVKSIALSYAFDSREHDLEIISEASKLSTRLIEKLVEQWPHDVHLYSINVPLRKGVANNKIVYTEMIQNRWVSGSSFTELPEEADDNNPNEEEQFIRETGEVNGNTATVTRRAHRKFKWSPNFADVRKSVVDTGRGDGWEVLQGNVTVTPLVANFWHLPHYTGEIKLDDCSAKSIDDPDSSAAAPIYALIDYPEEYVQPLILASMRQLQPTPVKLLSSIKDLPHPTCRVLQFTAYEAIDFEHAMQHPQTSLVCAYVIRKALVRKHYLSNTVSAWLVKHPESILARHFKPSVHFELDYAEFLDEALVDAWDLNASMAENEQKDCNDRKQWWVLKPGMSDGGNGIRLFSSLEELQAVFEEWEEGVSEPDHDAEVPDEGDSSDPPSPSKQGGASEGNAMTSQLRHFIAQPYIDPPLLLESYGNRKFHIRTYVLAVGALKVYVYREMLVLFAAKEYESPASTTGADMIDLAQHLTNTCFQAEATKKASVYRYWDLVPSKVRPSWMEDVFRQICDITGEVFEAAAREQMVHYQARPNAFEIFGVDFLVDSDYNAWLLELNAYPDFKQTGRDLQDVVVGGLFQEVAKTAIAPFFGLPTSASTQMPLVRSIDLGRG</sequence>
<evidence type="ECO:0000256" key="1">
    <source>
        <dbReference type="SAM" id="MobiDB-lite"/>
    </source>
</evidence>
<organism evidence="3 4">
    <name type="scientific">Phialophora macrospora</name>
    <dbReference type="NCBI Taxonomy" id="1851006"/>
    <lineage>
        <taxon>Eukaryota</taxon>
        <taxon>Fungi</taxon>
        <taxon>Dikarya</taxon>
        <taxon>Ascomycota</taxon>
        <taxon>Pezizomycotina</taxon>
        <taxon>Eurotiomycetes</taxon>
        <taxon>Chaetothyriomycetidae</taxon>
        <taxon>Chaetothyriales</taxon>
        <taxon>Herpotrichiellaceae</taxon>
        <taxon>Phialophora</taxon>
    </lineage>
</organism>
<reference evidence="3 4" key="1">
    <citation type="submission" date="2015-01" db="EMBL/GenBank/DDBJ databases">
        <title>The Genome Sequence of Capronia semiimmersa CBS27337.</title>
        <authorList>
            <consortium name="The Broad Institute Genomics Platform"/>
            <person name="Cuomo C."/>
            <person name="de Hoog S."/>
            <person name="Gorbushina A."/>
            <person name="Stielow B."/>
            <person name="Teixiera M."/>
            <person name="Abouelleil A."/>
            <person name="Chapman S.B."/>
            <person name="Priest M."/>
            <person name="Young S.K."/>
            <person name="Wortman J."/>
            <person name="Nusbaum C."/>
            <person name="Birren B."/>
        </authorList>
    </citation>
    <scope>NUCLEOTIDE SEQUENCE [LARGE SCALE GENOMIC DNA]</scope>
    <source>
        <strain evidence="3 4">CBS 27337</strain>
    </source>
</reference>
<dbReference type="PROSITE" id="PS51221">
    <property type="entry name" value="TTL"/>
    <property type="match status" value="1"/>
</dbReference>
<dbReference type="Gene3D" id="3.40.1210.10">
    <property type="entry name" value="Survival protein SurE-like phosphatase/nucleotidase"/>
    <property type="match status" value="1"/>
</dbReference>
<dbReference type="PANTHER" id="PTHR47551">
    <property type="entry name" value="TUBULIN--TYROSINE LIGASE PBY1-RELATED"/>
    <property type="match status" value="1"/>
</dbReference>
<keyword evidence="4" id="KW-1185">Reference proteome</keyword>
<protein>
    <submittedName>
        <fullName evidence="3">5'/3'-nucleotidase SurE</fullName>
    </submittedName>
</protein>